<dbReference type="EMBL" id="JAAMOD010000035">
    <property type="protein sequence ID" value="KAF5245655.1"/>
    <property type="molecule type" value="Genomic_DNA"/>
</dbReference>
<name>A0AAN6HJD0_FUSAU</name>
<feature type="compositionally biased region" description="Polar residues" evidence="1">
    <location>
        <begin position="195"/>
        <end position="204"/>
    </location>
</feature>
<evidence type="ECO:0000256" key="1">
    <source>
        <dbReference type="SAM" id="MobiDB-lite"/>
    </source>
</evidence>
<feature type="region of interest" description="Disordered" evidence="1">
    <location>
        <begin position="164"/>
        <end position="204"/>
    </location>
</feature>
<keyword evidence="3" id="KW-1185">Reference proteome</keyword>
<sequence length="204" mass="22722">MVSALMKSASAHPEPDKSLEEYCSGAKPAFDPVVVTLQVKAAQFRLPRGILNKLTSLSDTRASKQLRTIRDELSKNTVEIKLLVPGHKLMFAEGFTGIINEYKKLDAGRKLALKLSDTNKLKFELVDVKGHYLTSDWSIKGTYTIVDMVEKAVVALREELQVQQESQVGETIAPLAEDEKKKDEKETPSKEENTETSSMDLVQV</sequence>
<organism evidence="2 3">
    <name type="scientific">Fusarium austroamericanum</name>
    <dbReference type="NCBI Taxonomy" id="282268"/>
    <lineage>
        <taxon>Eukaryota</taxon>
        <taxon>Fungi</taxon>
        <taxon>Dikarya</taxon>
        <taxon>Ascomycota</taxon>
        <taxon>Pezizomycotina</taxon>
        <taxon>Sordariomycetes</taxon>
        <taxon>Hypocreomycetidae</taxon>
        <taxon>Hypocreales</taxon>
        <taxon>Nectriaceae</taxon>
        <taxon>Fusarium</taxon>
    </lineage>
</organism>
<accession>A0AAN6HJD0</accession>
<feature type="compositionally biased region" description="Basic and acidic residues" evidence="1">
    <location>
        <begin position="177"/>
        <end position="193"/>
    </location>
</feature>
<dbReference type="AlphaFoldDB" id="A0AAN6HJD0"/>
<dbReference type="Proteomes" id="UP000537989">
    <property type="component" value="Unassembled WGS sequence"/>
</dbReference>
<protein>
    <submittedName>
        <fullName evidence="2">Uncharacterized protein</fullName>
    </submittedName>
</protein>
<feature type="region of interest" description="Disordered" evidence="1">
    <location>
        <begin position="1"/>
        <end position="20"/>
    </location>
</feature>
<evidence type="ECO:0000313" key="3">
    <source>
        <dbReference type="Proteomes" id="UP000537989"/>
    </source>
</evidence>
<proteinExistence type="predicted"/>
<evidence type="ECO:0000313" key="2">
    <source>
        <dbReference type="EMBL" id="KAF5245655.1"/>
    </source>
</evidence>
<gene>
    <name evidence="2" type="ORF">FAUST_1639</name>
</gene>
<comment type="caution">
    <text evidence="2">The sequence shown here is derived from an EMBL/GenBank/DDBJ whole genome shotgun (WGS) entry which is preliminary data.</text>
</comment>
<reference evidence="2 3" key="1">
    <citation type="submission" date="2020-02" db="EMBL/GenBank/DDBJ databases">
        <title>Identification and distribution of gene clusters putatively required for synthesis of sphingolipid metabolism inhibitors in phylogenetically diverse species of the filamentous fungus Fusarium.</title>
        <authorList>
            <person name="Kim H.-S."/>
            <person name="Busman M."/>
            <person name="Brown D.W."/>
            <person name="Divon H."/>
            <person name="Uhlig S."/>
            <person name="Proctor R.H."/>
        </authorList>
    </citation>
    <scope>NUCLEOTIDE SEQUENCE [LARGE SCALE GENOMIC DNA]</scope>
    <source>
        <strain evidence="2 3">NRRL 2903</strain>
    </source>
</reference>